<gene>
    <name evidence="2" type="ORF">AYI68_g118</name>
</gene>
<name>A0A1R0H997_9FUNG</name>
<evidence type="ECO:0000313" key="3">
    <source>
        <dbReference type="Proteomes" id="UP000187455"/>
    </source>
</evidence>
<comment type="caution">
    <text evidence="2">The sequence shown here is derived from an EMBL/GenBank/DDBJ whole genome shotgun (WGS) entry which is preliminary data.</text>
</comment>
<sequence length="210" mass="23836">MENPLDSFSLRNKKGRRTSSMAKITWQSPKLAIPKKGQAPKSDPILQTNGFSDPEKAHIELEYNSRQKSHTFFREQDTDNINNDYDDEYVTDDPEAILPKRSTIMLSSKNKLSPSLLQNLVNEQGADPQFDQLLANASKPTSQHISLEMDPPNYDQLANQQFKPQANHTNNPENEALTEKIFNDNSQRFPHPTPNRCPSSINDTSVPLLF</sequence>
<evidence type="ECO:0000313" key="2">
    <source>
        <dbReference type="EMBL" id="OLY85686.1"/>
    </source>
</evidence>
<dbReference type="Proteomes" id="UP000187455">
    <property type="component" value="Unassembled WGS sequence"/>
</dbReference>
<dbReference type="OrthoDB" id="10315898at2759"/>
<accession>A0A1R0H997</accession>
<dbReference type="EMBL" id="LSSL01000034">
    <property type="protein sequence ID" value="OLY85686.1"/>
    <property type="molecule type" value="Genomic_DNA"/>
</dbReference>
<feature type="region of interest" description="Disordered" evidence="1">
    <location>
        <begin position="185"/>
        <end position="210"/>
    </location>
</feature>
<protein>
    <submittedName>
        <fullName evidence="2">Uncharacterized protein</fullName>
    </submittedName>
</protein>
<organism evidence="2 3">
    <name type="scientific">Smittium mucronatum</name>
    <dbReference type="NCBI Taxonomy" id="133383"/>
    <lineage>
        <taxon>Eukaryota</taxon>
        <taxon>Fungi</taxon>
        <taxon>Fungi incertae sedis</taxon>
        <taxon>Zoopagomycota</taxon>
        <taxon>Kickxellomycotina</taxon>
        <taxon>Harpellomycetes</taxon>
        <taxon>Harpellales</taxon>
        <taxon>Legeriomycetaceae</taxon>
        <taxon>Smittium</taxon>
    </lineage>
</organism>
<feature type="compositionally biased region" description="Polar residues" evidence="1">
    <location>
        <begin position="196"/>
        <end position="210"/>
    </location>
</feature>
<dbReference type="AlphaFoldDB" id="A0A1R0H997"/>
<feature type="compositionally biased region" description="Polar residues" evidence="1">
    <location>
        <begin position="18"/>
        <end position="28"/>
    </location>
</feature>
<feature type="region of interest" description="Disordered" evidence="1">
    <location>
        <begin position="1"/>
        <end position="51"/>
    </location>
</feature>
<keyword evidence="3" id="KW-1185">Reference proteome</keyword>
<proteinExistence type="predicted"/>
<reference evidence="2 3" key="1">
    <citation type="journal article" date="2016" name="Mol. Biol. Evol.">
        <title>Genome-Wide Survey of Gut Fungi (Harpellales) Reveals the First Horizontally Transferred Ubiquitin Gene from a Mosquito Host.</title>
        <authorList>
            <person name="Wang Y."/>
            <person name="White M.M."/>
            <person name="Kvist S."/>
            <person name="Moncalvo J.M."/>
        </authorList>
    </citation>
    <scope>NUCLEOTIDE SEQUENCE [LARGE SCALE GENOMIC DNA]</scope>
    <source>
        <strain evidence="2 3">ALG-7-W6</strain>
    </source>
</reference>
<evidence type="ECO:0000256" key="1">
    <source>
        <dbReference type="SAM" id="MobiDB-lite"/>
    </source>
</evidence>